<dbReference type="Proteomes" id="UP001055811">
    <property type="component" value="Linkage Group LG01"/>
</dbReference>
<keyword evidence="2" id="KW-1185">Reference proteome</keyword>
<sequence>MIYLSGLGLQGRRDKSVSNRLIRLNPRTVVKTFSSVKRKNGNSKSKSQSVDEDMGEIGDSDDDLWSIDSDPPVPIAPRVAPLAPINSSMSIDVSPKPCITPVTSNPSDDGTPQVVDCNPGISDVDFPPLGCPVVTHFSVHSIPNSSTSLLGPPPVVCKRLERTIFSPSIVQQIPAYSLYYKLSFHLRFPQITETANRMQESHQFRWSEAAEGCSGGFIS</sequence>
<evidence type="ECO:0000313" key="2">
    <source>
        <dbReference type="Proteomes" id="UP001055811"/>
    </source>
</evidence>
<proteinExistence type="predicted"/>
<organism evidence="1 2">
    <name type="scientific">Cichorium intybus</name>
    <name type="common">Chicory</name>
    <dbReference type="NCBI Taxonomy" id="13427"/>
    <lineage>
        <taxon>Eukaryota</taxon>
        <taxon>Viridiplantae</taxon>
        <taxon>Streptophyta</taxon>
        <taxon>Embryophyta</taxon>
        <taxon>Tracheophyta</taxon>
        <taxon>Spermatophyta</taxon>
        <taxon>Magnoliopsida</taxon>
        <taxon>eudicotyledons</taxon>
        <taxon>Gunneridae</taxon>
        <taxon>Pentapetalae</taxon>
        <taxon>asterids</taxon>
        <taxon>campanulids</taxon>
        <taxon>Asterales</taxon>
        <taxon>Asteraceae</taxon>
        <taxon>Cichorioideae</taxon>
        <taxon>Cichorieae</taxon>
        <taxon>Cichoriinae</taxon>
        <taxon>Cichorium</taxon>
    </lineage>
</organism>
<evidence type="ECO:0000313" key="1">
    <source>
        <dbReference type="EMBL" id="KAI3788956.1"/>
    </source>
</evidence>
<accession>A0ACB9H0W3</accession>
<reference evidence="1 2" key="2">
    <citation type="journal article" date="2022" name="Mol. Ecol. Resour.">
        <title>The genomes of chicory, endive, great burdock and yacon provide insights into Asteraceae paleo-polyploidization history and plant inulin production.</title>
        <authorList>
            <person name="Fan W."/>
            <person name="Wang S."/>
            <person name="Wang H."/>
            <person name="Wang A."/>
            <person name="Jiang F."/>
            <person name="Liu H."/>
            <person name="Zhao H."/>
            <person name="Xu D."/>
            <person name="Zhang Y."/>
        </authorList>
    </citation>
    <scope>NUCLEOTIDE SEQUENCE [LARGE SCALE GENOMIC DNA]</scope>
    <source>
        <strain evidence="2">cv. Punajuju</strain>
        <tissue evidence="1">Leaves</tissue>
    </source>
</reference>
<reference evidence="2" key="1">
    <citation type="journal article" date="2022" name="Mol. Ecol. Resour.">
        <title>The genomes of chicory, endive, great burdock and yacon provide insights into Asteraceae palaeo-polyploidization history and plant inulin production.</title>
        <authorList>
            <person name="Fan W."/>
            <person name="Wang S."/>
            <person name="Wang H."/>
            <person name="Wang A."/>
            <person name="Jiang F."/>
            <person name="Liu H."/>
            <person name="Zhao H."/>
            <person name="Xu D."/>
            <person name="Zhang Y."/>
        </authorList>
    </citation>
    <scope>NUCLEOTIDE SEQUENCE [LARGE SCALE GENOMIC DNA]</scope>
    <source>
        <strain evidence="2">cv. Punajuju</strain>
    </source>
</reference>
<gene>
    <name evidence="1" type="ORF">L2E82_01739</name>
</gene>
<name>A0ACB9H0W3_CICIN</name>
<comment type="caution">
    <text evidence="1">The sequence shown here is derived from an EMBL/GenBank/DDBJ whole genome shotgun (WGS) entry which is preliminary data.</text>
</comment>
<dbReference type="EMBL" id="CM042009">
    <property type="protein sequence ID" value="KAI3788956.1"/>
    <property type="molecule type" value="Genomic_DNA"/>
</dbReference>
<protein>
    <submittedName>
        <fullName evidence="1">Uncharacterized protein</fullName>
    </submittedName>
</protein>